<gene>
    <name evidence="2" type="ORF">HAX54_053203</name>
</gene>
<accession>A0ABS8T0X4</accession>
<dbReference type="Proteomes" id="UP000823775">
    <property type="component" value="Unassembled WGS sequence"/>
</dbReference>
<comment type="caution">
    <text evidence="2">The sequence shown here is derived from an EMBL/GenBank/DDBJ whole genome shotgun (WGS) entry which is preliminary data.</text>
</comment>
<evidence type="ECO:0000313" key="2">
    <source>
        <dbReference type="EMBL" id="MCD7464670.1"/>
    </source>
</evidence>
<dbReference type="EMBL" id="JACEIK010000984">
    <property type="protein sequence ID" value="MCD7464670.1"/>
    <property type="molecule type" value="Genomic_DNA"/>
</dbReference>
<name>A0ABS8T0X4_DATST</name>
<evidence type="ECO:0000256" key="1">
    <source>
        <dbReference type="SAM" id="MobiDB-lite"/>
    </source>
</evidence>
<sequence length="104" mass="11858">MEIQAGRFVDMKQYSLTYTIEENPNISNEGRYGAHRRGRETSQHRGRRRADRSLVNKVNPTVDIPGPLTEPLQQDRGSGRSPAMENLGSNHLDAQQMLGIRKWI</sequence>
<feature type="compositionally biased region" description="Basic residues" evidence="1">
    <location>
        <begin position="33"/>
        <end position="50"/>
    </location>
</feature>
<organism evidence="2 3">
    <name type="scientific">Datura stramonium</name>
    <name type="common">Jimsonweed</name>
    <name type="synonym">Common thornapple</name>
    <dbReference type="NCBI Taxonomy" id="4076"/>
    <lineage>
        <taxon>Eukaryota</taxon>
        <taxon>Viridiplantae</taxon>
        <taxon>Streptophyta</taxon>
        <taxon>Embryophyta</taxon>
        <taxon>Tracheophyta</taxon>
        <taxon>Spermatophyta</taxon>
        <taxon>Magnoliopsida</taxon>
        <taxon>eudicotyledons</taxon>
        <taxon>Gunneridae</taxon>
        <taxon>Pentapetalae</taxon>
        <taxon>asterids</taxon>
        <taxon>lamiids</taxon>
        <taxon>Solanales</taxon>
        <taxon>Solanaceae</taxon>
        <taxon>Solanoideae</taxon>
        <taxon>Datureae</taxon>
        <taxon>Datura</taxon>
    </lineage>
</organism>
<keyword evidence="3" id="KW-1185">Reference proteome</keyword>
<feature type="region of interest" description="Disordered" evidence="1">
    <location>
        <begin position="24"/>
        <end position="92"/>
    </location>
</feature>
<proteinExistence type="predicted"/>
<reference evidence="2 3" key="1">
    <citation type="journal article" date="2021" name="BMC Genomics">
        <title>Datura genome reveals duplications of psychoactive alkaloid biosynthetic genes and high mutation rate following tissue culture.</title>
        <authorList>
            <person name="Rajewski A."/>
            <person name="Carter-House D."/>
            <person name="Stajich J."/>
            <person name="Litt A."/>
        </authorList>
    </citation>
    <scope>NUCLEOTIDE SEQUENCE [LARGE SCALE GENOMIC DNA]</scope>
    <source>
        <strain evidence="2">AR-01</strain>
    </source>
</reference>
<protein>
    <submittedName>
        <fullName evidence="2">Uncharacterized protein</fullName>
    </submittedName>
</protein>
<evidence type="ECO:0000313" key="3">
    <source>
        <dbReference type="Proteomes" id="UP000823775"/>
    </source>
</evidence>